<evidence type="ECO:0000313" key="2">
    <source>
        <dbReference type="EMBL" id="KAJ5284226.1"/>
    </source>
</evidence>
<reference evidence="2 3" key="1">
    <citation type="journal article" date="2023" name="IMA Fungus">
        <title>Comparative genomic study of the Penicillium genus elucidates a diverse pangenome and 15 lateral gene transfer events.</title>
        <authorList>
            <person name="Petersen C."/>
            <person name="Sorensen T."/>
            <person name="Nielsen M.R."/>
            <person name="Sondergaard T.E."/>
            <person name="Sorensen J.L."/>
            <person name="Fitzpatrick D.A."/>
            <person name="Frisvad J.C."/>
            <person name="Nielsen K.L."/>
        </authorList>
    </citation>
    <scope>NUCLEOTIDE SEQUENCE [LARGE SCALE GENOMIC DNA]</scope>
    <source>
        <strain evidence="2 3">IBT 3361</strain>
    </source>
</reference>
<evidence type="ECO:0000313" key="3">
    <source>
        <dbReference type="Proteomes" id="UP001220256"/>
    </source>
</evidence>
<accession>A0ABQ8WZT9</accession>
<proteinExistence type="predicted"/>
<feature type="region of interest" description="Disordered" evidence="1">
    <location>
        <begin position="108"/>
        <end position="231"/>
    </location>
</feature>
<comment type="caution">
    <text evidence="2">The sequence shown here is derived from an EMBL/GenBank/DDBJ whole genome shotgun (WGS) entry which is preliminary data.</text>
</comment>
<feature type="non-terminal residue" evidence="2">
    <location>
        <position position="1"/>
    </location>
</feature>
<evidence type="ECO:0000256" key="1">
    <source>
        <dbReference type="SAM" id="MobiDB-lite"/>
    </source>
</evidence>
<gene>
    <name evidence="2" type="ORF">N7505_002206</name>
</gene>
<feature type="compositionally biased region" description="Basic and acidic residues" evidence="1">
    <location>
        <begin position="183"/>
        <end position="222"/>
    </location>
</feature>
<feature type="compositionally biased region" description="Basic and acidic residues" evidence="1">
    <location>
        <begin position="160"/>
        <end position="171"/>
    </location>
</feature>
<evidence type="ECO:0008006" key="4">
    <source>
        <dbReference type="Google" id="ProtNLM"/>
    </source>
</evidence>
<dbReference type="Proteomes" id="UP001220256">
    <property type="component" value="Unassembled WGS sequence"/>
</dbReference>
<feature type="region of interest" description="Disordered" evidence="1">
    <location>
        <begin position="44"/>
        <end position="77"/>
    </location>
</feature>
<organism evidence="2 3">
    <name type="scientific">Penicillium chrysogenum</name>
    <name type="common">Penicillium notatum</name>
    <dbReference type="NCBI Taxonomy" id="5076"/>
    <lineage>
        <taxon>Eukaryota</taxon>
        <taxon>Fungi</taxon>
        <taxon>Dikarya</taxon>
        <taxon>Ascomycota</taxon>
        <taxon>Pezizomycotina</taxon>
        <taxon>Eurotiomycetes</taxon>
        <taxon>Eurotiomycetidae</taxon>
        <taxon>Eurotiales</taxon>
        <taxon>Aspergillaceae</taxon>
        <taxon>Penicillium</taxon>
        <taxon>Penicillium chrysogenum species complex</taxon>
    </lineage>
</organism>
<feature type="compositionally biased region" description="Basic and acidic residues" evidence="1">
    <location>
        <begin position="120"/>
        <end position="130"/>
    </location>
</feature>
<dbReference type="EMBL" id="JAPVEB010000001">
    <property type="protein sequence ID" value="KAJ5284226.1"/>
    <property type="molecule type" value="Genomic_DNA"/>
</dbReference>
<dbReference type="PANTHER" id="PTHR41805:SF1">
    <property type="entry name" value="RRNA-PROCESSING PROTEIN FYV7"/>
    <property type="match status" value="1"/>
</dbReference>
<keyword evidence="3" id="KW-1185">Reference proteome</keyword>
<name>A0ABQ8WZT9_PENCH</name>
<sequence>AETHVPCGDRHFFFLLRQSFDFNTRRGKTHLFCLSIDMAPKRTHDGDAAPASKGEPAIKKRKGFSVGPANLPDGTYRRKTQKIKNDLIHKAKVKKAYAKIKAEELAKAPKKSVYDTAEGEEIKTGKNKEEAGEETTTLELHPDRIAMLNEPEAEPAPAPRQERRPRGDGKQRERRPKPSAFTKEMEIAEKRRKAEEARRKDREAKQNEREALLRAKRPDQFGKRRLGRESNVLLSRVQRMVGQN</sequence>
<dbReference type="PANTHER" id="PTHR41805">
    <property type="entry name" value="EXPRESSED PROTEIN"/>
    <property type="match status" value="1"/>
</dbReference>
<protein>
    <recommendedName>
        <fullName evidence="4">rRNA-processing protein FYV7</fullName>
    </recommendedName>
</protein>